<evidence type="ECO:0000313" key="4">
    <source>
        <dbReference type="Proteomes" id="UP000032900"/>
    </source>
</evidence>
<sequence length="188" mass="20191">MRRIQTILLLVASSLFMVAEGQSIKVVQGESQMSVEGTSTIHDWEMGTSSINGVAELSKEADQLEITNTKITVKSAELKSDNSGMDEKAHDALNVKKHPTITFTQTEKLTVKPNGTKFSGTVRGNLTISGKTKAVAIPVTGDSSQNKLKVSGKLDLKMTQFNIDPPRAMLGAIKAGDEITVSFEVGLK</sequence>
<evidence type="ECO:0000259" key="2">
    <source>
        <dbReference type="SMART" id="SM00867"/>
    </source>
</evidence>
<dbReference type="Pfam" id="PF04264">
    <property type="entry name" value="YceI"/>
    <property type="match status" value="1"/>
</dbReference>
<dbReference type="EMBL" id="BAZW01000039">
    <property type="protein sequence ID" value="GAO31158.1"/>
    <property type="molecule type" value="Genomic_DNA"/>
</dbReference>
<organism evidence="3 4">
    <name type="scientific">Geofilum rubicundum JCM 15548</name>
    <dbReference type="NCBI Taxonomy" id="1236989"/>
    <lineage>
        <taxon>Bacteria</taxon>
        <taxon>Pseudomonadati</taxon>
        <taxon>Bacteroidota</taxon>
        <taxon>Bacteroidia</taxon>
        <taxon>Marinilabiliales</taxon>
        <taxon>Marinilabiliaceae</taxon>
        <taxon>Geofilum</taxon>
    </lineage>
</organism>
<feature type="chain" id="PRO_5005435060" description="Lipid/polyisoprenoid-binding YceI-like domain-containing protein" evidence="1">
    <location>
        <begin position="20"/>
        <end position="188"/>
    </location>
</feature>
<name>A0A0E9M0S7_9BACT</name>
<keyword evidence="1" id="KW-0732">Signal</keyword>
<evidence type="ECO:0000256" key="1">
    <source>
        <dbReference type="SAM" id="SignalP"/>
    </source>
</evidence>
<dbReference type="AlphaFoldDB" id="A0A0E9M0S7"/>
<feature type="signal peptide" evidence="1">
    <location>
        <begin position="1"/>
        <end position="19"/>
    </location>
</feature>
<dbReference type="InterPro" id="IPR036761">
    <property type="entry name" value="TTHA0802/YceI-like_sf"/>
</dbReference>
<gene>
    <name evidence="3" type="ORF">JCM15548_13496</name>
</gene>
<dbReference type="RefSeq" id="WP_062126949.1">
    <property type="nucleotide sequence ID" value="NZ_BAZW01000039.1"/>
</dbReference>
<dbReference type="Gene3D" id="2.40.128.110">
    <property type="entry name" value="Lipid/polyisoprenoid-binding, YceI-like"/>
    <property type="match status" value="1"/>
</dbReference>
<reference evidence="3 4" key="1">
    <citation type="journal article" date="2015" name="Microbes Environ.">
        <title>Distribution and evolution of nitrogen fixation genes in the phylum bacteroidetes.</title>
        <authorList>
            <person name="Inoue J."/>
            <person name="Oshima K."/>
            <person name="Suda W."/>
            <person name="Sakamoto M."/>
            <person name="Iino T."/>
            <person name="Noda S."/>
            <person name="Hongoh Y."/>
            <person name="Hattori M."/>
            <person name="Ohkuma M."/>
        </authorList>
    </citation>
    <scope>NUCLEOTIDE SEQUENCE [LARGE SCALE GENOMIC DNA]</scope>
    <source>
        <strain evidence="3">JCM 15548</strain>
    </source>
</reference>
<dbReference type="STRING" id="1236989.JCM15548_13496"/>
<proteinExistence type="predicted"/>
<feature type="domain" description="Lipid/polyisoprenoid-binding YceI-like" evidence="2">
    <location>
        <begin position="23"/>
        <end position="188"/>
    </location>
</feature>
<comment type="caution">
    <text evidence="3">The sequence shown here is derived from an EMBL/GenBank/DDBJ whole genome shotgun (WGS) entry which is preliminary data.</text>
</comment>
<evidence type="ECO:0000313" key="3">
    <source>
        <dbReference type="EMBL" id="GAO31158.1"/>
    </source>
</evidence>
<dbReference type="InterPro" id="IPR007372">
    <property type="entry name" value="Lipid/polyisoprenoid-bd_YceI"/>
</dbReference>
<dbReference type="OrthoDB" id="9794147at2"/>
<protein>
    <recommendedName>
        <fullName evidence="2">Lipid/polyisoprenoid-binding YceI-like domain-containing protein</fullName>
    </recommendedName>
</protein>
<dbReference type="Proteomes" id="UP000032900">
    <property type="component" value="Unassembled WGS sequence"/>
</dbReference>
<keyword evidence="4" id="KW-1185">Reference proteome</keyword>
<dbReference type="SMART" id="SM00867">
    <property type="entry name" value="YceI"/>
    <property type="match status" value="1"/>
</dbReference>
<dbReference type="PANTHER" id="PTHR34406:SF1">
    <property type="entry name" value="PROTEIN YCEI"/>
    <property type="match status" value="1"/>
</dbReference>
<dbReference type="PANTHER" id="PTHR34406">
    <property type="entry name" value="PROTEIN YCEI"/>
    <property type="match status" value="1"/>
</dbReference>
<dbReference type="SUPFAM" id="SSF101874">
    <property type="entry name" value="YceI-like"/>
    <property type="match status" value="1"/>
</dbReference>
<accession>A0A0E9M0S7</accession>